<gene>
    <name evidence="13" type="ORF">DPMN_166725</name>
</gene>
<dbReference type="InterPro" id="IPR022816">
    <property type="entry name" value="Condensin_barren_su2"/>
</dbReference>
<feature type="compositionally biased region" description="Polar residues" evidence="12">
    <location>
        <begin position="689"/>
        <end position="706"/>
    </location>
</feature>
<keyword evidence="8 11" id="KW-0498">Mitosis</keyword>
<sequence>MGGFHCEEFALSYPAVHYIHMIPFILLFQRLQKRVMSAMRQREVLSPIVTTPNIPQRHQSQSSIYSPAINKGVSSPATLLMEQQDDELERKARRRSRVMDLQRKNLGSPSSPADRRKSLPLQGLTTAQLTEHYTSCIKLSAENKINSKNAFGLHLIDYMSELLKKKELENFQVASTTLDASAKIYAGRVDAIHAETYKVLSGLGRTGKKKLAEGEDGEADDVAETGDGDEQKQDDKARKSKTVETNIKNLNVKKFDLEFEVDPLFQVMSAAFDEGGSSGLLLSNLRTFDNTQRLVLDSTTLIAPVEDLDTSRLEERSENVDVSQFKNIFSSEGVSNLQVCPAFSTYRFTNWDSTEQSSLPGLSQSQEGHRFDMDADLEPIPEDLDDNMSMMGAGEGYPDDVEDVADTNLDDDTGPENCIGDGKAAKLVQSVLQDMTHGTTGTLMQVLTTEPSDYSYFNKALLRSWAGPAHWRAGHLSKDSWKSMVLSKKDKTKGKKAVFRIDFDEEIDFEAKAKTSKFIALTHNTLKKYSKDQTTLPKDHHYDADQFFRLFMLKQRMIRRQKSSADVDDAIDNYDYENINDRENYCPNDEVDDDNDSGDIDFGNFVAAGTDLTQESSSQDPFSQTQDVFTQPHPGDATILTGDKLLAQPYKVAKIDIDYAKTAKKLDVKRLKSSMWHLMKAAPLGTDQPPGSSSDGNVNNSATTSEPVPGPSGEVKEMKGQITFQKLLDDLPSKVMGQTAKNLSVPIAFVCLLHLANEKTLKIEEVNMEDLLISQGL</sequence>
<comment type="caution">
    <text evidence="13">The sequence shown here is derived from an EMBL/GenBank/DDBJ whole genome shotgun (WGS) entry which is preliminary data.</text>
</comment>
<dbReference type="PIRSF" id="PIRSF017126">
    <property type="entry name" value="Condensin_H"/>
    <property type="match status" value="1"/>
</dbReference>
<evidence type="ECO:0000256" key="1">
    <source>
        <dbReference type="ARBA" id="ARBA00004286"/>
    </source>
</evidence>
<keyword evidence="6" id="KW-0963">Cytoplasm</keyword>
<dbReference type="GO" id="GO:0051301">
    <property type="term" value="P:cell division"/>
    <property type="evidence" value="ECO:0007669"/>
    <property type="project" value="UniProtKB-KW"/>
</dbReference>
<dbReference type="GO" id="GO:0003682">
    <property type="term" value="F:chromatin binding"/>
    <property type="evidence" value="ECO:0007669"/>
    <property type="project" value="TreeGrafter"/>
</dbReference>
<evidence type="ECO:0000256" key="3">
    <source>
        <dbReference type="ARBA" id="ARBA00009471"/>
    </source>
</evidence>
<evidence type="ECO:0000256" key="8">
    <source>
        <dbReference type="ARBA" id="ARBA00022776"/>
    </source>
</evidence>
<comment type="similarity">
    <text evidence="3 11">Belongs to the CND2 (condensin subunit 2) family.</text>
</comment>
<comment type="subcellular location">
    <subcellularLocation>
        <location evidence="1">Chromosome</location>
    </subcellularLocation>
    <subcellularLocation>
        <location evidence="2">Cytoplasm</location>
    </subcellularLocation>
</comment>
<keyword evidence="5" id="KW-0158">Chromosome</keyword>
<dbReference type="PANTHER" id="PTHR13108:SF9">
    <property type="entry name" value="CONDENSIN COMPLEX SUBUNIT 2"/>
    <property type="match status" value="1"/>
</dbReference>
<reference evidence="13" key="1">
    <citation type="journal article" date="2019" name="bioRxiv">
        <title>The Genome of the Zebra Mussel, Dreissena polymorpha: A Resource for Invasive Species Research.</title>
        <authorList>
            <person name="McCartney M.A."/>
            <person name="Auch B."/>
            <person name="Kono T."/>
            <person name="Mallez S."/>
            <person name="Zhang Y."/>
            <person name="Obille A."/>
            <person name="Becker A."/>
            <person name="Abrahante J.E."/>
            <person name="Garbe J."/>
            <person name="Badalamenti J.P."/>
            <person name="Herman A."/>
            <person name="Mangelson H."/>
            <person name="Liachko I."/>
            <person name="Sullivan S."/>
            <person name="Sone E.D."/>
            <person name="Koren S."/>
            <person name="Silverstein K.A.T."/>
            <person name="Beckman K.B."/>
            <person name="Gohl D.M."/>
        </authorList>
    </citation>
    <scope>NUCLEOTIDE SEQUENCE</scope>
    <source>
        <strain evidence="13">Duluth1</strain>
        <tissue evidence="13">Whole animal</tissue>
    </source>
</reference>
<evidence type="ECO:0000256" key="2">
    <source>
        <dbReference type="ARBA" id="ARBA00004496"/>
    </source>
</evidence>
<comment type="function">
    <text evidence="11">Regulatory subunit of the condensin complex, a complex required for conversion of interphase chromatin into mitotic-like condense chromosomes.</text>
</comment>
<proteinExistence type="inferred from homology"/>
<evidence type="ECO:0000256" key="6">
    <source>
        <dbReference type="ARBA" id="ARBA00022490"/>
    </source>
</evidence>
<protein>
    <recommendedName>
        <fullName evidence="4 11">Condensin complex subunit 2</fullName>
    </recommendedName>
</protein>
<dbReference type="EMBL" id="JAIWYP010000008">
    <property type="protein sequence ID" value="KAH3788580.1"/>
    <property type="molecule type" value="Genomic_DNA"/>
</dbReference>
<dbReference type="GO" id="GO:0005737">
    <property type="term" value="C:cytoplasm"/>
    <property type="evidence" value="ECO:0007669"/>
    <property type="project" value="UniProtKB-SubCell"/>
</dbReference>
<dbReference type="Proteomes" id="UP000828390">
    <property type="component" value="Unassembled WGS sequence"/>
</dbReference>
<evidence type="ECO:0000256" key="4">
    <source>
        <dbReference type="ARBA" id="ARBA00016065"/>
    </source>
</evidence>
<feature type="region of interest" description="Disordered" evidence="12">
    <location>
        <begin position="209"/>
        <end position="240"/>
    </location>
</feature>
<dbReference type="Pfam" id="PF05786">
    <property type="entry name" value="Cnd2"/>
    <property type="match status" value="1"/>
</dbReference>
<evidence type="ECO:0000256" key="9">
    <source>
        <dbReference type="ARBA" id="ARBA00023067"/>
    </source>
</evidence>
<keyword evidence="9 11" id="KW-0226">DNA condensation</keyword>
<evidence type="ECO:0000256" key="12">
    <source>
        <dbReference type="SAM" id="MobiDB-lite"/>
    </source>
</evidence>
<evidence type="ECO:0000256" key="10">
    <source>
        <dbReference type="ARBA" id="ARBA00023306"/>
    </source>
</evidence>
<accession>A0A9D4F2M2</accession>
<feature type="region of interest" description="Disordered" evidence="12">
    <location>
        <begin position="80"/>
        <end position="120"/>
    </location>
</feature>
<dbReference type="AlphaFoldDB" id="A0A9D4F2M2"/>
<dbReference type="GO" id="GO:0007076">
    <property type="term" value="P:mitotic chromosome condensation"/>
    <property type="evidence" value="ECO:0007669"/>
    <property type="project" value="InterPro"/>
</dbReference>
<feature type="compositionally biased region" description="Acidic residues" evidence="12">
    <location>
        <begin position="214"/>
        <end position="228"/>
    </location>
</feature>
<dbReference type="PANTHER" id="PTHR13108">
    <property type="entry name" value="CONDENSIN COMPLEX SUBUNIT 2"/>
    <property type="match status" value="1"/>
</dbReference>
<evidence type="ECO:0000256" key="7">
    <source>
        <dbReference type="ARBA" id="ARBA00022618"/>
    </source>
</evidence>
<organism evidence="13 14">
    <name type="scientific">Dreissena polymorpha</name>
    <name type="common">Zebra mussel</name>
    <name type="synonym">Mytilus polymorpha</name>
    <dbReference type="NCBI Taxonomy" id="45954"/>
    <lineage>
        <taxon>Eukaryota</taxon>
        <taxon>Metazoa</taxon>
        <taxon>Spiralia</taxon>
        <taxon>Lophotrochozoa</taxon>
        <taxon>Mollusca</taxon>
        <taxon>Bivalvia</taxon>
        <taxon>Autobranchia</taxon>
        <taxon>Heteroconchia</taxon>
        <taxon>Euheterodonta</taxon>
        <taxon>Imparidentia</taxon>
        <taxon>Neoheterodontei</taxon>
        <taxon>Myida</taxon>
        <taxon>Dreissenoidea</taxon>
        <taxon>Dreissenidae</taxon>
        <taxon>Dreissena</taxon>
    </lineage>
</organism>
<feature type="region of interest" description="Disordered" evidence="12">
    <location>
        <begin position="682"/>
        <end position="715"/>
    </location>
</feature>
<dbReference type="GO" id="GO:0000796">
    <property type="term" value="C:condensin complex"/>
    <property type="evidence" value="ECO:0007669"/>
    <property type="project" value="InterPro"/>
</dbReference>
<reference evidence="13" key="2">
    <citation type="submission" date="2020-11" db="EMBL/GenBank/DDBJ databases">
        <authorList>
            <person name="McCartney M.A."/>
            <person name="Auch B."/>
            <person name="Kono T."/>
            <person name="Mallez S."/>
            <person name="Becker A."/>
            <person name="Gohl D.M."/>
            <person name="Silverstein K.A.T."/>
            <person name="Koren S."/>
            <person name="Bechman K.B."/>
            <person name="Herman A."/>
            <person name="Abrahante J.E."/>
            <person name="Garbe J."/>
        </authorList>
    </citation>
    <scope>NUCLEOTIDE SEQUENCE</scope>
    <source>
        <strain evidence="13">Duluth1</strain>
        <tissue evidence="13">Whole animal</tissue>
    </source>
</reference>
<keyword evidence="14" id="KW-1185">Reference proteome</keyword>
<name>A0A9D4F2M2_DREPO</name>
<keyword evidence="7 11" id="KW-0132">Cell division</keyword>
<keyword evidence="10 11" id="KW-0131">Cell cycle</keyword>
<evidence type="ECO:0000256" key="11">
    <source>
        <dbReference type="PIRNR" id="PIRNR017126"/>
    </source>
</evidence>
<evidence type="ECO:0000256" key="5">
    <source>
        <dbReference type="ARBA" id="ARBA00022454"/>
    </source>
</evidence>
<evidence type="ECO:0000313" key="14">
    <source>
        <dbReference type="Proteomes" id="UP000828390"/>
    </source>
</evidence>
<evidence type="ECO:0000313" key="13">
    <source>
        <dbReference type="EMBL" id="KAH3788580.1"/>
    </source>
</evidence>